<comment type="caution">
    <text evidence="2">The sequence shown here is derived from an EMBL/GenBank/DDBJ whole genome shotgun (WGS) entry which is preliminary data.</text>
</comment>
<sequence>MEESAPSRKEGRGPRRPSSYSSVVDPFPGISSTTLKPPGEDDAEDEENSVEEEDSDSTEASPTPVSANSSPF</sequence>
<organism evidence="2 3">
    <name type="scientific">Austropuccinia psidii MF-1</name>
    <dbReference type="NCBI Taxonomy" id="1389203"/>
    <lineage>
        <taxon>Eukaryota</taxon>
        <taxon>Fungi</taxon>
        <taxon>Dikarya</taxon>
        <taxon>Basidiomycota</taxon>
        <taxon>Pucciniomycotina</taxon>
        <taxon>Pucciniomycetes</taxon>
        <taxon>Pucciniales</taxon>
        <taxon>Sphaerophragmiaceae</taxon>
        <taxon>Austropuccinia</taxon>
    </lineage>
</organism>
<evidence type="ECO:0000256" key="1">
    <source>
        <dbReference type="SAM" id="MobiDB-lite"/>
    </source>
</evidence>
<evidence type="ECO:0000313" key="2">
    <source>
        <dbReference type="EMBL" id="MBW0474857.1"/>
    </source>
</evidence>
<reference evidence="2" key="1">
    <citation type="submission" date="2021-03" db="EMBL/GenBank/DDBJ databases">
        <title>Draft genome sequence of rust myrtle Austropuccinia psidii MF-1, a brazilian biotype.</title>
        <authorList>
            <person name="Quecine M.C."/>
            <person name="Pachon D.M.R."/>
            <person name="Bonatelli M.L."/>
            <person name="Correr F.H."/>
            <person name="Franceschini L.M."/>
            <person name="Leite T.F."/>
            <person name="Margarido G.R.A."/>
            <person name="Almeida C.A."/>
            <person name="Ferrarezi J.A."/>
            <person name="Labate C.A."/>
        </authorList>
    </citation>
    <scope>NUCLEOTIDE SEQUENCE</scope>
    <source>
        <strain evidence="2">MF-1</strain>
    </source>
</reference>
<evidence type="ECO:0000313" key="3">
    <source>
        <dbReference type="Proteomes" id="UP000765509"/>
    </source>
</evidence>
<accession>A0A9Q3C1W6</accession>
<keyword evidence="3" id="KW-1185">Reference proteome</keyword>
<dbReference type="AlphaFoldDB" id="A0A9Q3C1W6"/>
<proteinExistence type="predicted"/>
<feature type="compositionally biased region" description="Polar residues" evidence="1">
    <location>
        <begin position="63"/>
        <end position="72"/>
    </location>
</feature>
<name>A0A9Q3C1W6_9BASI</name>
<feature type="compositionally biased region" description="Basic and acidic residues" evidence="1">
    <location>
        <begin position="1"/>
        <end position="13"/>
    </location>
</feature>
<feature type="region of interest" description="Disordered" evidence="1">
    <location>
        <begin position="1"/>
        <end position="72"/>
    </location>
</feature>
<feature type="compositionally biased region" description="Acidic residues" evidence="1">
    <location>
        <begin position="40"/>
        <end position="57"/>
    </location>
</feature>
<protein>
    <submittedName>
        <fullName evidence="2">Uncharacterized protein</fullName>
    </submittedName>
</protein>
<dbReference type="EMBL" id="AVOT02003884">
    <property type="protein sequence ID" value="MBW0474857.1"/>
    <property type="molecule type" value="Genomic_DNA"/>
</dbReference>
<gene>
    <name evidence="2" type="ORF">O181_014572</name>
</gene>
<dbReference type="Proteomes" id="UP000765509">
    <property type="component" value="Unassembled WGS sequence"/>
</dbReference>